<sequence length="140" mass="16148">MFVPARYRIRFYDCPNDLNPAERGLRISPTTTVRELVSKIWGGEVFAYQFAAEIQRIEYVKLQFGTPSPRHKPAESGTTTTTTTRRLPGFYVELYAERDHKKGSVFSRAAFKRQKHLANTSGMVRYQTRSVSQRQGRKVT</sequence>
<dbReference type="AlphaFoldDB" id="A0A7C8K618"/>
<dbReference type="EMBL" id="WIQW01000007">
    <property type="protein sequence ID" value="KAF3109228.1"/>
    <property type="molecule type" value="Genomic_DNA"/>
</dbReference>
<reference evidence="3 4" key="1">
    <citation type="submission" date="2019-06" db="EMBL/GenBank/DDBJ databases">
        <authorList>
            <person name="Palmer J.M."/>
        </authorList>
    </citation>
    <scope>NUCLEOTIDE SEQUENCE [LARGE SCALE GENOMIC DNA]</scope>
    <source>
        <strain evidence="1 3">TWF102</strain>
        <strain evidence="2 4">TWF703</strain>
    </source>
</reference>
<dbReference type="Proteomes" id="UP000480548">
    <property type="component" value="Unassembled WGS sequence"/>
</dbReference>
<gene>
    <name evidence="1" type="ORF">TWF102_010001</name>
    <name evidence="2" type="ORF">TWF703_002107</name>
</gene>
<evidence type="ECO:0000313" key="4">
    <source>
        <dbReference type="Proteomes" id="UP000480548"/>
    </source>
</evidence>
<protein>
    <submittedName>
        <fullName evidence="2">Uncharacterized protein</fullName>
    </submittedName>
</protein>
<comment type="caution">
    <text evidence="2">The sequence shown here is derived from an EMBL/GenBank/DDBJ whole genome shotgun (WGS) entry which is preliminary data.</text>
</comment>
<proteinExistence type="predicted"/>
<name>A0A7C8K618_ORBOL</name>
<accession>A0A7C8K618</accession>
<evidence type="ECO:0000313" key="1">
    <source>
        <dbReference type="EMBL" id="KAF3109228.1"/>
    </source>
</evidence>
<evidence type="ECO:0000313" key="2">
    <source>
        <dbReference type="EMBL" id="KAF3141311.1"/>
    </source>
</evidence>
<organism evidence="2 4">
    <name type="scientific">Orbilia oligospora</name>
    <name type="common">Nematode-trapping fungus</name>
    <name type="synonym">Arthrobotrys oligospora</name>
    <dbReference type="NCBI Taxonomy" id="2813651"/>
    <lineage>
        <taxon>Eukaryota</taxon>
        <taxon>Fungi</taxon>
        <taxon>Dikarya</taxon>
        <taxon>Ascomycota</taxon>
        <taxon>Pezizomycotina</taxon>
        <taxon>Orbiliomycetes</taxon>
        <taxon>Orbiliales</taxon>
        <taxon>Orbiliaceae</taxon>
        <taxon>Orbilia</taxon>
    </lineage>
</organism>
<dbReference type="Proteomes" id="UP000475325">
    <property type="component" value="Unassembled WGS sequence"/>
</dbReference>
<evidence type="ECO:0000313" key="3">
    <source>
        <dbReference type="Proteomes" id="UP000475325"/>
    </source>
</evidence>
<dbReference type="EMBL" id="WIQZ01000014">
    <property type="protein sequence ID" value="KAF3141311.1"/>
    <property type="molecule type" value="Genomic_DNA"/>
</dbReference>